<proteinExistence type="predicted"/>
<sequence length="34" mass="4081">MSGQEEFKDYNYEGSRLAKLIDLLAYNTMYIQQF</sequence>
<dbReference type="InterPro" id="IPR049026">
    <property type="entry name" value="Gp6-like_N"/>
</dbReference>
<evidence type="ECO:0000313" key="2">
    <source>
        <dbReference type="EMBL" id="DAF95439.1"/>
    </source>
</evidence>
<name>A0A8S5ULU2_9CAUD</name>
<protein>
    <submittedName>
        <fullName evidence="2">Baseplate wedge subunit</fullName>
    </submittedName>
</protein>
<evidence type="ECO:0000259" key="1">
    <source>
        <dbReference type="Pfam" id="PF21379"/>
    </source>
</evidence>
<dbReference type="EMBL" id="BK016109">
    <property type="protein sequence ID" value="DAF95439.1"/>
    <property type="molecule type" value="Genomic_DNA"/>
</dbReference>
<organism evidence="2">
    <name type="scientific">Myoviridae sp. ctCo31</name>
    <dbReference type="NCBI Taxonomy" id="2825053"/>
    <lineage>
        <taxon>Viruses</taxon>
        <taxon>Duplodnaviria</taxon>
        <taxon>Heunggongvirae</taxon>
        <taxon>Uroviricota</taxon>
        <taxon>Caudoviricetes</taxon>
    </lineage>
</organism>
<feature type="domain" description="Baseplate wedge protein gp6-like N-terminal helical" evidence="1">
    <location>
        <begin position="2"/>
        <end position="34"/>
    </location>
</feature>
<reference evidence="2" key="1">
    <citation type="journal article" date="2021" name="Proc. Natl. Acad. Sci. U.S.A.">
        <title>A Catalog of Tens of Thousands of Viruses from Human Metagenomes Reveals Hidden Associations with Chronic Diseases.</title>
        <authorList>
            <person name="Tisza M.J."/>
            <person name="Buck C.B."/>
        </authorList>
    </citation>
    <scope>NUCLEOTIDE SEQUENCE</scope>
    <source>
        <strain evidence="2">CtCo31</strain>
    </source>
</reference>
<accession>A0A8S5ULU2</accession>
<dbReference type="Pfam" id="PF21379">
    <property type="entry name" value="Gp6-like_1st"/>
    <property type="match status" value="1"/>
</dbReference>